<keyword evidence="3" id="KW-0804">Transcription</keyword>
<sequence>MAHDEKTLRSERKEATREQILIAATRLLAQHGYAALRVAAVAQEAGISLGGYLHHFASKESLVVAVLERLSTHVMDMAKRDAAQDTGKEDVLVLIANSAQRFYSTPEFLIYLDIFLSTRRHTFVGDTAITLAASQRTAIEALWLPHLTARGIDADDAILVIRALWGLARGLAISSSREDVKTGPSATMTLVIAAIRASHFCESVSHKDGEQTRASISDQKNSTKAARPLRTEERHASRPPRSRKN</sequence>
<feature type="domain" description="HTH tetR-type" evidence="6">
    <location>
        <begin position="14"/>
        <end position="74"/>
    </location>
</feature>
<protein>
    <submittedName>
        <fullName evidence="7">TetR/AcrR family transcriptional regulator</fullName>
    </submittedName>
</protein>
<keyword evidence="2 4" id="KW-0238">DNA-binding</keyword>
<proteinExistence type="predicted"/>
<feature type="DNA-binding region" description="H-T-H motif" evidence="4">
    <location>
        <begin position="37"/>
        <end position="56"/>
    </location>
</feature>
<evidence type="ECO:0000256" key="3">
    <source>
        <dbReference type="ARBA" id="ARBA00023163"/>
    </source>
</evidence>
<organism evidence="7 8">
    <name type="scientific">Trinickia symbiotica</name>
    <dbReference type="NCBI Taxonomy" id="863227"/>
    <lineage>
        <taxon>Bacteria</taxon>
        <taxon>Pseudomonadati</taxon>
        <taxon>Pseudomonadota</taxon>
        <taxon>Betaproteobacteria</taxon>
        <taxon>Burkholderiales</taxon>
        <taxon>Burkholderiaceae</taxon>
        <taxon>Trinickia</taxon>
    </lineage>
</organism>
<evidence type="ECO:0000256" key="1">
    <source>
        <dbReference type="ARBA" id="ARBA00023015"/>
    </source>
</evidence>
<dbReference type="PANTHER" id="PTHR47506">
    <property type="entry name" value="TRANSCRIPTIONAL REGULATORY PROTEIN"/>
    <property type="match status" value="1"/>
</dbReference>
<dbReference type="PANTHER" id="PTHR47506:SF1">
    <property type="entry name" value="HTH-TYPE TRANSCRIPTIONAL REGULATOR YJDC"/>
    <property type="match status" value="1"/>
</dbReference>
<dbReference type="SUPFAM" id="SSF46689">
    <property type="entry name" value="Homeodomain-like"/>
    <property type="match status" value="1"/>
</dbReference>
<dbReference type="PROSITE" id="PS50977">
    <property type="entry name" value="HTH_TETR_2"/>
    <property type="match status" value="1"/>
</dbReference>
<dbReference type="PRINTS" id="PR00455">
    <property type="entry name" value="HTHTETR"/>
</dbReference>
<dbReference type="STRING" id="863227.GCA_000373005_00943"/>
<dbReference type="EMBL" id="PNYC01000001">
    <property type="protein sequence ID" value="PMS38583.1"/>
    <property type="molecule type" value="Genomic_DNA"/>
</dbReference>
<reference evidence="7 8" key="1">
    <citation type="submission" date="2018-01" db="EMBL/GenBank/DDBJ databases">
        <title>Whole genome analyses suggest that Burkholderia sensu lato contains two further novel genera in the rhizoxinica-symbiotica group Mycetohabitans gen. nov., and Trinickia gen. nov.: implications for the evolution of diazotrophy and nodulation in the Burkholderiaceae.</title>
        <authorList>
            <person name="Estrada-de los Santos P."/>
            <person name="Palmer M."/>
            <person name="Chavez-Ramirez B."/>
            <person name="Beukes C."/>
            <person name="Steenkamp E.T."/>
            <person name="Hirsch A.M."/>
            <person name="Manyaka P."/>
            <person name="Maluk M."/>
            <person name="Lafos M."/>
            <person name="Crook M."/>
            <person name="Gross E."/>
            <person name="Simon M.F."/>
            <person name="Bueno dos Reis Junior F."/>
            <person name="Poole P.S."/>
            <person name="Venter S.N."/>
            <person name="James E.K."/>
        </authorList>
    </citation>
    <scope>NUCLEOTIDE SEQUENCE [LARGE SCALE GENOMIC DNA]</scope>
    <source>
        <strain evidence="7 8">JPY 581</strain>
    </source>
</reference>
<gene>
    <name evidence="7" type="ORF">C0Z20_01560</name>
</gene>
<evidence type="ECO:0000313" key="8">
    <source>
        <dbReference type="Proteomes" id="UP000235777"/>
    </source>
</evidence>
<dbReference type="GO" id="GO:0003677">
    <property type="term" value="F:DNA binding"/>
    <property type="evidence" value="ECO:0007669"/>
    <property type="project" value="UniProtKB-UniRule"/>
</dbReference>
<dbReference type="Pfam" id="PF00440">
    <property type="entry name" value="TetR_N"/>
    <property type="match status" value="1"/>
</dbReference>
<name>A0A2N7X9Z7_9BURK</name>
<dbReference type="OrthoDB" id="9805134at2"/>
<dbReference type="AlphaFoldDB" id="A0A2N7X9Z7"/>
<feature type="compositionally biased region" description="Polar residues" evidence="5">
    <location>
        <begin position="212"/>
        <end position="224"/>
    </location>
</feature>
<dbReference type="RefSeq" id="WP_018439470.1">
    <property type="nucleotide sequence ID" value="NZ_KB890165.1"/>
</dbReference>
<dbReference type="InterPro" id="IPR001647">
    <property type="entry name" value="HTH_TetR"/>
</dbReference>
<keyword evidence="1" id="KW-0805">Transcription regulation</keyword>
<evidence type="ECO:0000256" key="4">
    <source>
        <dbReference type="PROSITE-ProRule" id="PRU00335"/>
    </source>
</evidence>
<evidence type="ECO:0000313" key="7">
    <source>
        <dbReference type="EMBL" id="PMS38583.1"/>
    </source>
</evidence>
<evidence type="ECO:0000256" key="5">
    <source>
        <dbReference type="SAM" id="MobiDB-lite"/>
    </source>
</evidence>
<feature type="region of interest" description="Disordered" evidence="5">
    <location>
        <begin position="206"/>
        <end position="245"/>
    </location>
</feature>
<evidence type="ECO:0000259" key="6">
    <source>
        <dbReference type="PROSITE" id="PS50977"/>
    </source>
</evidence>
<keyword evidence="8" id="KW-1185">Reference proteome</keyword>
<dbReference type="Gene3D" id="1.10.357.10">
    <property type="entry name" value="Tetracycline Repressor, domain 2"/>
    <property type="match status" value="1"/>
</dbReference>
<accession>A0A2N7X9Z7</accession>
<evidence type="ECO:0000256" key="2">
    <source>
        <dbReference type="ARBA" id="ARBA00023125"/>
    </source>
</evidence>
<dbReference type="Proteomes" id="UP000235777">
    <property type="component" value="Unassembled WGS sequence"/>
</dbReference>
<dbReference type="InterPro" id="IPR009057">
    <property type="entry name" value="Homeodomain-like_sf"/>
</dbReference>
<comment type="caution">
    <text evidence="7">The sequence shown here is derived from an EMBL/GenBank/DDBJ whole genome shotgun (WGS) entry which is preliminary data.</text>
</comment>